<name>A0A2K3MCG6_TRIPR</name>
<keyword evidence="1" id="KW-0472">Membrane</keyword>
<keyword evidence="1" id="KW-0812">Transmembrane</keyword>
<comment type="caution">
    <text evidence="2">The sequence shown here is derived from an EMBL/GenBank/DDBJ whole genome shotgun (WGS) entry which is preliminary data.</text>
</comment>
<evidence type="ECO:0000256" key="1">
    <source>
        <dbReference type="SAM" id="Phobius"/>
    </source>
</evidence>
<evidence type="ECO:0000313" key="2">
    <source>
        <dbReference type="EMBL" id="PNX88472.1"/>
    </source>
</evidence>
<dbReference type="Proteomes" id="UP000236291">
    <property type="component" value="Unassembled WGS sequence"/>
</dbReference>
<dbReference type="EMBL" id="ASHM01056705">
    <property type="protein sequence ID" value="PNX88472.1"/>
    <property type="molecule type" value="Genomic_DNA"/>
</dbReference>
<keyword evidence="1" id="KW-1133">Transmembrane helix</keyword>
<feature type="non-terminal residue" evidence="2">
    <location>
        <position position="285"/>
    </location>
</feature>
<organism evidence="2 3">
    <name type="scientific">Trifolium pratense</name>
    <name type="common">Red clover</name>
    <dbReference type="NCBI Taxonomy" id="57577"/>
    <lineage>
        <taxon>Eukaryota</taxon>
        <taxon>Viridiplantae</taxon>
        <taxon>Streptophyta</taxon>
        <taxon>Embryophyta</taxon>
        <taxon>Tracheophyta</taxon>
        <taxon>Spermatophyta</taxon>
        <taxon>Magnoliopsida</taxon>
        <taxon>eudicotyledons</taxon>
        <taxon>Gunneridae</taxon>
        <taxon>Pentapetalae</taxon>
        <taxon>rosids</taxon>
        <taxon>fabids</taxon>
        <taxon>Fabales</taxon>
        <taxon>Fabaceae</taxon>
        <taxon>Papilionoideae</taxon>
        <taxon>50 kb inversion clade</taxon>
        <taxon>NPAAA clade</taxon>
        <taxon>Hologalegina</taxon>
        <taxon>IRL clade</taxon>
        <taxon>Trifolieae</taxon>
        <taxon>Trifolium</taxon>
    </lineage>
</organism>
<protein>
    <submittedName>
        <fullName evidence="2">Envelope-like protein</fullName>
    </submittedName>
</protein>
<feature type="transmembrane region" description="Helical" evidence="1">
    <location>
        <begin position="258"/>
        <end position="282"/>
    </location>
</feature>
<dbReference type="AlphaFoldDB" id="A0A2K3MCG6"/>
<accession>A0A2K3MCG6</accession>
<reference evidence="2 3" key="2">
    <citation type="journal article" date="2017" name="Front. Plant Sci.">
        <title>Gene Classification and Mining of Molecular Markers Useful in Red Clover (Trifolium pratense) Breeding.</title>
        <authorList>
            <person name="Istvanek J."/>
            <person name="Dluhosova J."/>
            <person name="Dluhos P."/>
            <person name="Patkova L."/>
            <person name="Nedelnik J."/>
            <person name="Repkova J."/>
        </authorList>
    </citation>
    <scope>NUCLEOTIDE SEQUENCE [LARGE SCALE GENOMIC DNA]</scope>
    <source>
        <strain evidence="3">cv. Tatra</strain>
        <tissue evidence="2">Young leaves</tissue>
    </source>
</reference>
<proteinExistence type="predicted"/>
<sequence length="285" mass="32591">MKQLLNMLILSLKMMNSQRTPSNIKRRFVVERNLSEDFLQCQELVDLINEAGLMKTVTGLGKCYEMLTKEFLVNIQANCGEPLSPKYKKIFVRGRCVDFSPAIINQHMGRCADNVRELEVAMKDICKTLTGNLVKAWQAHCKEQELLLTMVLIFSMRQFCMRDSDWSLDFRMFEGTHVVDIAAPSVRQPTGAMTRRQMVANLKEVSKSLCEKKDLVDRVIQALELEEPTAAEVEEGPSHASPIIPEDEYAGDFYFVDYALMVCNMHFMAFYALILYGTLYFAPIL</sequence>
<evidence type="ECO:0000313" key="3">
    <source>
        <dbReference type="Proteomes" id="UP000236291"/>
    </source>
</evidence>
<gene>
    <name evidence="2" type="ORF">L195_g044578</name>
</gene>
<reference evidence="2 3" key="1">
    <citation type="journal article" date="2014" name="Am. J. Bot.">
        <title>Genome assembly and annotation for red clover (Trifolium pratense; Fabaceae).</title>
        <authorList>
            <person name="Istvanek J."/>
            <person name="Jaros M."/>
            <person name="Krenek A."/>
            <person name="Repkova J."/>
        </authorList>
    </citation>
    <scope>NUCLEOTIDE SEQUENCE [LARGE SCALE GENOMIC DNA]</scope>
    <source>
        <strain evidence="3">cv. Tatra</strain>
        <tissue evidence="2">Young leaves</tissue>
    </source>
</reference>